<organism evidence="2 3">
    <name type="scientific">Eumeta variegata</name>
    <name type="common">Bagworm moth</name>
    <name type="synonym">Eumeta japonica</name>
    <dbReference type="NCBI Taxonomy" id="151549"/>
    <lineage>
        <taxon>Eukaryota</taxon>
        <taxon>Metazoa</taxon>
        <taxon>Ecdysozoa</taxon>
        <taxon>Arthropoda</taxon>
        <taxon>Hexapoda</taxon>
        <taxon>Insecta</taxon>
        <taxon>Pterygota</taxon>
        <taxon>Neoptera</taxon>
        <taxon>Endopterygota</taxon>
        <taxon>Lepidoptera</taxon>
        <taxon>Glossata</taxon>
        <taxon>Ditrysia</taxon>
        <taxon>Tineoidea</taxon>
        <taxon>Psychidae</taxon>
        <taxon>Oiketicinae</taxon>
        <taxon>Eumeta</taxon>
    </lineage>
</organism>
<keyword evidence="3" id="KW-1185">Reference proteome</keyword>
<evidence type="ECO:0000256" key="1">
    <source>
        <dbReference type="SAM" id="MobiDB-lite"/>
    </source>
</evidence>
<dbReference type="AlphaFoldDB" id="A0A4C1W9T8"/>
<proteinExistence type="predicted"/>
<name>A0A4C1W9T8_EUMVA</name>
<evidence type="ECO:0000313" key="2">
    <source>
        <dbReference type="EMBL" id="GBP47801.1"/>
    </source>
</evidence>
<gene>
    <name evidence="2" type="ORF">EVAR_79650_1</name>
</gene>
<protein>
    <submittedName>
        <fullName evidence="2">Uncharacterized protein</fullName>
    </submittedName>
</protein>
<accession>A0A4C1W9T8</accession>
<feature type="region of interest" description="Disordered" evidence="1">
    <location>
        <begin position="249"/>
        <end position="284"/>
    </location>
</feature>
<dbReference type="Proteomes" id="UP000299102">
    <property type="component" value="Unassembled WGS sequence"/>
</dbReference>
<comment type="caution">
    <text evidence="2">The sequence shown here is derived from an EMBL/GenBank/DDBJ whole genome shotgun (WGS) entry which is preliminary data.</text>
</comment>
<evidence type="ECO:0000313" key="3">
    <source>
        <dbReference type="Proteomes" id="UP000299102"/>
    </source>
</evidence>
<reference evidence="2 3" key="1">
    <citation type="journal article" date="2019" name="Commun. Biol.">
        <title>The bagworm genome reveals a unique fibroin gene that provides high tensile strength.</title>
        <authorList>
            <person name="Kono N."/>
            <person name="Nakamura H."/>
            <person name="Ohtoshi R."/>
            <person name="Tomita M."/>
            <person name="Numata K."/>
            <person name="Arakawa K."/>
        </authorList>
    </citation>
    <scope>NUCLEOTIDE SEQUENCE [LARGE SCALE GENOMIC DNA]</scope>
</reference>
<sequence>MVKNQRKAAAAKILQQHCSDNSYHREIRRSSLPVNTANPRGITSGAVTTGLFSKSRTCGRENGLMEREWSDKRRMVHRHFRSFDEIKQRKLSPHGIYSHRLLSEEISADSSDRPGNKSFDVQLPSNRNINALPTYFALKPYFATVHGTCSRFNLGSSTDPLWSAVFPERALVAAYNFSAQEAARANGGGQFVSAQTAIHHGERLVKRITETLNRVCSRLGGNRPAPLGICQTFHGLVVLSDDYHIKTRARTTQKRYRPEADRQGPHKSGGATRHMLVTSRPARPQLIEGAVSEIRN</sequence>
<dbReference type="EMBL" id="BGZK01000510">
    <property type="protein sequence ID" value="GBP47801.1"/>
    <property type="molecule type" value="Genomic_DNA"/>
</dbReference>